<keyword evidence="1" id="KW-0732">Signal</keyword>
<dbReference type="SUPFAM" id="SSF103515">
    <property type="entry name" value="Autotransporter"/>
    <property type="match status" value="1"/>
</dbReference>
<dbReference type="InterPro" id="IPR025665">
    <property type="entry name" value="Beta-barrel_OMP_2"/>
</dbReference>
<feature type="domain" description="Outer membrane protein beta-barrel" evidence="2">
    <location>
        <begin position="23"/>
        <end position="184"/>
    </location>
</feature>
<reference evidence="3" key="2">
    <citation type="journal article" date="2021" name="PeerJ">
        <title>Extensive microbial diversity within the chicken gut microbiome revealed by metagenomics and culture.</title>
        <authorList>
            <person name="Gilroy R."/>
            <person name="Ravi A."/>
            <person name="Getino M."/>
            <person name="Pursley I."/>
            <person name="Horton D.L."/>
            <person name="Alikhan N.F."/>
            <person name="Baker D."/>
            <person name="Gharbi K."/>
            <person name="Hall N."/>
            <person name="Watson M."/>
            <person name="Adriaenssens E.M."/>
            <person name="Foster-Nyarko E."/>
            <person name="Jarju S."/>
            <person name="Secka A."/>
            <person name="Antonio M."/>
            <person name="Oren A."/>
            <person name="Chaudhuri R.R."/>
            <person name="La Ragione R."/>
            <person name="Hildebrand F."/>
            <person name="Pallen M.J."/>
        </authorList>
    </citation>
    <scope>NUCLEOTIDE SEQUENCE</scope>
    <source>
        <strain evidence="3">F1-3629</strain>
    </source>
</reference>
<evidence type="ECO:0000256" key="1">
    <source>
        <dbReference type="SAM" id="SignalP"/>
    </source>
</evidence>
<dbReference type="Proteomes" id="UP000771749">
    <property type="component" value="Unassembled WGS sequence"/>
</dbReference>
<feature type="signal peptide" evidence="1">
    <location>
        <begin position="1"/>
        <end position="23"/>
    </location>
</feature>
<dbReference type="InterPro" id="IPR036709">
    <property type="entry name" value="Autotransporte_beta_dom_sf"/>
</dbReference>
<gene>
    <name evidence="3" type="ORF">IAC07_02440</name>
</gene>
<sequence>MKKILTISILIAAMLCTGLGATAQNRYGVIGGFSFSQASEVGNRGTTTRYNAGVTYQLKLPMGFSIQPSLMYHSKGVRAGRIADLPGTNMDLTIGYLELPVSFQWGPDLLLFRPFLDVTPYIGVGLNNKISCKGAAEAESFTGKNIWQAAGVSRMEYGLGVGIGVEIWRFQIIGRYNWNFGPLYRDNPNIDTASQAAWFMENAFGEGGNFKGLTLSVSFLF</sequence>
<accession>A0A940DM33</accession>
<organism evidence="3 4">
    <name type="scientific">Candidatus Cryptobacteroides gallistercoris</name>
    <dbReference type="NCBI Taxonomy" id="2840765"/>
    <lineage>
        <taxon>Bacteria</taxon>
        <taxon>Pseudomonadati</taxon>
        <taxon>Bacteroidota</taxon>
        <taxon>Bacteroidia</taxon>
        <taxon>Bacteroidales</taxon>
        <taxon>Candidatus Cryptobacteroides</taxon>
    </lineage>
</organism>
<comment type="caution">
    <text evidence="3">The sequence shown here is derived from an EMBL/GenBank/DDBJ whole genome shotgun (WGS) entry which is preliminary data.</text>
</comment>
<dbReference type="EMBL" id="JADIMJ010000040">
    <property type="protein sequence ID" value="MBO8453568.1"/>
    <property type="molecule type" value="Genomic_DNA"/>
</dbReference>
<reference evidence="3" key="1">
    <citation type="submission" date="2020-10" db="EMBL/GenBank/DDBJ databases">
        <authorList>
            <person name="Gilroy R."/>
        </authorList>
    </citation>
    <scope>NUCLEOTIDE SEQUENCE</scope>
    <source>
        <strain evidence="3">F1-3629</strain>
    </source>
</reference>
<evidence type="ECO:0000259" key="2">
    <source>
        <dbReference type="Pfam" id="PF13568"/>
    </source>
</evidence>
<name>A0A940DM33_9BACT</name>
<evidence type="ECO:0000313" key="4">
    <source>
        <dbReference type="Proteomes" id="UP000771749"/>
    </source>
</evidence>
<feature type="chain" id="PRO_5037084082" evidence="1">
    <location>
        <begin position="24"/>
        <end position="221"/>
    </location>
</feature>
<dbReference type="AlphaFoldDB" id="A0A940DM33"/>
<proteinExistence type="predicted"/>
<evidence type="ECO:0000313" key="3">
    <source>
        <dbReference type="EMBL" id="MBO8453568.1"/>
    </source>
</evidence>
<dbReference type="Pfam" id="PF13568">
    <property type="entry name" value="OMP_b-brl_2"/>
    <property type="match status" value="1"/>
</dbReference>
<protein>
    <submittedName>
        <fullName evidence="3">PorT family protein</fullName>
    </submittedName>
</protein>